<dbReference type="GO" id="GO:0031418">
    <property type="term" value="F:L-ascorbic acid binding"/>
    <property type="evidence" value="ECO:0007669"/>
    <property type="project" value="UniProtKB-KW"/>
</dbReference>
<dbReference type="OrthoDB" id="288590at2759"/>
<evidence type="ECO:0000256" key="3">
    <source>
        <dbReference type="ARBA" id="ARBA00023004"/>
    </source>
</evidence>
<dbReference type="SUPFAM" id="SSF51197">
    <property type="entry name" value="Clavaminate synthase-like"/>
    <property type="match status" value="1"/>
</dbReference>
<protein>
    <submittedName>
        <fullName evidence="5">Putative thebaine 6-O-demethylase</fullName>
    </submittedName>
</protein>
<comment type="caution">
    <text evidence="5">The sequence shown here is derived from an EMBL/GenBank/DDBJ whole genome shotgun (WGS) entry which is preliminary data.</text>
</comment>
<keyword evidence="2" id="KW-0847">Vitamin C</keyword>
<evidence type="ECO:0000313" key="5">
    <source>
        <dbReference type="EMBL" id="KAE9595704.1"/>
    </source>
</evidence>
<organism evidence="5 6">
    <name type="scientific">Lupinus albus</name>
    <name type="common">White lupine</name>
    <name type="synonym">Lupinus termis</name>
    <dbReference type="NCBI Taxonomy" id="3870"/>
    <lineage>
        <taxon>Eukaryota</taxon>
        <taxon>Viridiplantae</taxon>
        <taxon>Streptophyta</taxon>
        <taxon>Embryophyta</taxon>
        <taxon>Tracheophyta</taxon>
        <taxon>Spermatophyta</taxon>
        <taxon>Magnoliopsida</taxon>
        <taxon>eudicotyledons</taxon>
        <taxon>Gunneridae</taxon>
        <taxon>Pentapetalae</taxon>
        <taxon>rosids</taxon>
        <taxon>fabids</taxon>
        <taxon>Fabales</taxon>
        <taxon>Fabaceae</taxon>
        <taxon>Papilionoideae</taxon>
        <taxon>50 kb inversion clade</taxon>
        <taxon>genistoids sensu lato</taxon>
        <taxon>core genistoids</taxon>
        <taxon>Genisteae</taxon>
        <taxon>Lupinus</taxon>
    </lineage>
</organism>
<dbReference type="InterPro" id="IPR027443">
    <property type="entry name" value="IPNS-like_sf"/>
</dbReference>
<dbReference type="AlphaFoldDB" id="A0A6A4P5T0"/>
<keyword evidence="5" id="KW-0489">Methyltransferase</keyword>
<proteinExistence type="predicted"/>
<gene>
    <name evidence="5" type="ORF">Lalb_Chr17g0341591</name>
</gene>
<evidence type="ECO:0000259" key="4">
    <source>
        <dbReference type="Pfam" id="PF14226"/>
    </source>
</evidence>
<keyword evidence="6" id="KW-1185">Reference proteome</keyword>
<keyword evidence="3" id="KW-0408">Iron</keyword>
<evidence type="ECO:0000313" key="6">
    <source>
        <dbReference type="Proteomes" id="UP000447434"/>
    </source>
</evidence>
<dbReference type="PANTHER" id="PTHR47991">
    <property type="entry name" value="OXOGLUTARATE/IRON-DEPENDENT DIOXYGENASE"/>
    <property type="match status" value="1"/>
</dbReference>
<keyword evidence="1" id="KW-0479">Metal-binding</keyword>
<dbReference type="Proteomes" id="UP000447434">
    <property type="component" value="Chromosome 17"/>
</dbReference>
<sequence>MEAEVPKLGSSLLVPSVKELIKQPITKVPTQYIHPNQDPVVVSCTTSLSEIPVIDLSKLLSEDESELEKLHHACKEWGFFQVINHGVNPSLVENVKIGVKEFFNLPMKEKKKLRQKPGDLEGFGQLFVVSEEQKLEWADMFSMNTHPLYTRNPHLFPSIPQPCIALCRSVGLALPFVVATLARQTKSSMDAFVNEHDI</sequence>
<evidence type="ECO:0000256" key="2">
    <source>
        <dbReference type="ARBA" id="ARBA00022896"/>
    </source>
</evidence>
<dbReference type="Pfam" id="PF14226">
    <property type="entry name" value="DIOX_N"/>
    <property type="match status" value="1"/>
</dbReference>
<feature type="domain" description="Non-haem dioxygenase N-terminal" evidence="4">
    <location>
        <begin position="51"/>
        <end position="157"/>
    </location>
</feature>
<evidence type="ECO:0000256" key="1">
    <source>
        <dbReference type="ARBA" id="ARBA00022723"/>
    </source>
</evidence>
<dbReference type="InterPro" id="IPR050295">
    <property type="entry name" value="Plant_2OG-oxidoreductases"/>
</dbReference>
<accession>A0A6A4P5T0</accession>
<dbReference type="Gene3D" id="2.60.120.330">
    <property type="entry name" value="B-lactam Antibiotic, Isopenicillin N Synthase, Chain"/>
    <property type="match status" value="1"/>
</dbReference>
<name>A0A6A4P5T0_LUPAL</name>
<dbReference type="InterPro" id="IPR026992">
    <property type="entry name" value="DIOX_N"/>
</dbReference>
<dbReference type="GO" id="GO:0032259">
    <property type="term" value="P:methylation"/>
    <property type="evidence" value="ECO:0007669"/>
    <property type="project" value="UniProtKB-KW"/>
</dbReference>
<reference evidence="6" key="1">
    <citation type="journal article" date="2020" name="Nat. Commun.">
        <title>Genome sequence of the cluster root forming white lupin.</title>
        <authorList>
            <person name="Hufnagel B."/>
            <person name="Marques A."/>
            <person name="Soriano A."/>
            <person name="Marques L."/>
            <person name="Divol F."/>
            <person name="Doumas P."/>
            <person name="Sallet E."/>
            <person name="Mancinotti D."/>
            <person name="Carrere S."/>
            <person name="Marande W."/>
            <person name="Arribat S."/>
            <person name="Keller J."/>
            <person name="Huneau C."/>
            <person name="Blein T."/>
            <person name="Aime D."/>
            <person name="Laguerre M."/>
            <person name="Taylor J."/>
            <person name="Schubert V."/>
            <person name="Nelson M."/>
            <person name="Geu-Flores F."/>
            <person name="Crespi M."/>
            <person name="Gallardo-Guerrero K."/>
            <person name="Delaux P.-M."/>
            <person name="Salse J."/>
            <person name="Berges H."/>
            <person name="Guyot R."/>
            <person name="Gouzy J."/>
            <person name="Peret B."/>
        </authorList>
    </citation>
    <scope>NUCLEOTIDE SEQUENCE [LARGE SCALE GENOMIC DNA]</scope>
    <source>
        <strain evidence="6">cv. Amiga</strain>
    </source>
</reference>
<dbReference type="GO" id="GO:0046872">
    <property type="term" value="F:metal ion binding"/>
    <property type="evidence" value="ECO:0007669"/>
    <property type="project" value="UniProtKB-KW"/>
</dbReference>
<dbReference type="GO" id="GO:0008168">
    <property type="term" value="F:methyltransferase activity"/>
    <property type="evidence" value="ECO:0007669"/>
    <property type="project" value="UniProtKB-KW"/>
</dbReference>
<keyword evidence="5" id="KW-0808">Transferase</keyword>
<dbReference type="EMBL" id="WOCE01000017">
    <property type="protein sequence ID" value="KAE9595704.1"/>
    <property type="molecule type" value="Genomic_DNA"/>
</dbReference>